<dbReference type="GO" id="GO:0004222">
    <property type="term" value="F:metalloendopeptidase activity"/>
    <property type="evidence" value="ECO:0007669"/>
    <property type="project" value="TreeGrafter"/>
</dbReference>
<organism evidence="3 4">
    <name type="scientific">Sphingopyxis flava</name>
    <dbReference type="NCBI Taxonomy" id="1507287"/>
    <lineage>
        <taxon>Bacteria</taxon>
        <taxon>Pseudomonadati</taxon>
        <taxon>Pseudomonadota</taxon>
        <taxon>Alphaproteobacteria</taxon>
        <taxon>Sphingomonadales</taxon>
        <taxon>Sphingomonadaceae</taxon>
        <taxon>Sphingopyxis</taxon>
    </lineage>
</organism>
<proteinExistence type="predicted"/>
<gene>
    <name evidence="3" type="ORF">SAMN06295937_1001203</name>
</gene>
<dbReference type="RefSeq" id="WP_079636823.1">
    <property type="nucleotide sequence ID" value="NZ_FUYP01000001.1"/>
</dbReference>
<feature type="domain" description="M23ase beta-sheet core" evidence="2">
    <location>
        <begin position="218"/>
        <end position="312"/>
    </location>
</feature>
<dbReference type="SUPFAM" id="SSF51261">
    <property type="entry name" value="Duplicated hybrid motif"/>
    <property type="match status" value="1"/>
</dbReference>
<dbReference type="CDD" id="cd12797">
    <property type="entry name" value="M23_peptidase"/>
    <property type="match status" value="1"/>
</dbReference>
<dbReference type="PANTHER" id="PTHR21666">
    <property type="entry name" value="PEPTIDASE-RELATED"/>
    <property type="match status" value="1"/>
</dbReference>
<feature type="chain" id="PRO_5013024399" evidence="1">
    <location>
        <begin position="21"/>
        <end position="369"/>
    </location>
</feature>
<dbReference type="PANTHER" id="PTHR21666:SF270">
    <property type="entry name" value="MUREIN HYDROLASE ACTIVATOR ENVC"/>
    <property type="match status" value="1"/>
</dbReference>
<dbReference type="InterPro" id="IPR011055">
    <property type="entry name" value="Dup_hybrid_motif"/>
</dbReference>
<dbReference type="Gene3D" id="2.70.70.10">
    <property type="entry name" value="Glucose Permease (Domain IIA)"/>
    <property type="match status" value="1"/>
</dbReference>
<dbReference type="InterPro" id="IPR016047">
    <property type="entry name" value="M23ase_b-sheet_dom"/>
</dbReference>
<keyword evidence="1" id="KW-0732">Signal</keyword>
<dbReference type="AlphaFoldDB" id="A0A1T4ZV29"/>
<dbReference type="EMBL" id="FUYP01000001">
    <property type="protein sequence ID" value="SKB26558.1"/>
    <property type="molecule type" value="Genomic_DNA"/>
</dbReference>
<dbReference type="Pfam" id="PF01551">
    <property type="entry name" value="Peptidase_M23"/>
    <property type="match status" value="1"/>
</dbReference>
<dbReference type="InterPro" id="IPR050570">
    <property type="entry name" value="Cell_wall_metabolism_enzyme"/>
</dbReference>
<name>A0A1T4ZV29_9SPHN</name>
<keyword evidence="3" id="KW-0378">Hydrolase</keyword>
<evidence type="ECO:0000313" key="3">
    <source>
        <dbReference type="EMBL" id="SKB26558.1"/>
    </source>
</evidence>
<protein>
    <submittedName>
        <fullName evidence="3">Murein DD-endopeptidase MepM and murein hydrolase activator NlpD, contain LysM domain</fullName>
    </submittedName>
</protein>
<feature type="signal peptide" evidence="1">
    <location>
        <begin position="1"/>
        <end position="20"/>
    </location>
</feature>
<reference evidence="4" key="1">
    <citation type="submission" date="2017-02" db="EMBL/GenBank/DDBJ databases">
        <authorList>
            <person name="Varghese N."/>
            <person name="Submissions S."/>
        </authorList>
    </citation>
    <scope>NUCLEOTIDE SEQUENCE [LARGE SCALE GENOMIC DNA]</scope>
    <source>
        <strain evidence="4">R11H</strain>
    </source>
</reference>
<accession>A0A1T4ZV29</accession>
<evidence type="ECO:0000313" key="4">
    <source>
        <dbReference type="Proteomes" id="UP000190044"/>
    </source>
</evidence>
<dbReference type="OrthoDB" id="5489603at2"/>
<evidence type="ECO:0000256" key="1">
    <source>
        <dbReference type="SAM" id="SignalP"/>
    </source>
</evidence>
<dbReference type="Proteomes" id="UP000190044">
    <property type="component" value="Unassembled WGS sequence"/>
</dbReference>
<sequence length="369" mass="38827">MWLLPLLAALAAPAPAPPLASPSADMQAFDADIRISPAPVRIGDERHLVYEMHLSNFAAVPLTLDRIVARDAASGAELLALSGAALEAALGHVPSGGGATIAPGARAIAYFDIALTDGSRPAKIAHSLEIRQDNGRRVIEAGTVTIDPRPLPILGPPLRNGPWVAVYAPELERGHRRVPYAVAGRARIPGRFAIDWMRVDAKGRLDRSDGKALADSLSYGAEVLAVADAVVAATRDDVNEPRWRADLPKVAIGDAAGNYIALDLGGGRYALYEHLQPGLRVKPGDRVKRGQVIARLGLTGQGTAPHLHFHMASSPSPLAAEGLPFLVEGATRIGGYSSIEKLGTAWQPLPAAAPGPMFPPANSVVRFPE</sequence>
<keyword evidence="4" id="KW-1185">Reference proteome</keyword>
<evidence type="ECO:0000259" key="2">
    <source>
        <dbReference type="Pfam" id="PF01551"/>
    </source>
</evidence>